<dbReference type="EMBL" id="HBEK01024720">
    <property type="protein sequence ID" value="CAD8403551.1"/>
    <property type="molecule type" value="Transcribed_RNA"/>
</dbReference>
<dbReference type="Pfam" id="PF00106">
    <property type="entry name" value="adh_short"/>
    <property type="match status" value="1"/>
</dbReference>
<feature type="binding site" evidence="7">
    <location>
        <begin position="38"/>
        <end position="41"/>
    </location>
    <ligand>
        <name>NADP(+)</name>
        <dbReference type="ChEBI" id="CHEBI:58349"/>
    </ligand>
</feature>
<dbReference type="InterPro" id="IPR011284">
    <property type="entry name" value="3oxo_ACP_reduc"/>
</dbReference>
<dbReference type="GO" id="GO:0051287">
    <property type="term" value="F:NAD binding"/>
    <property type="evidence" value="ECO:0007669"/>
    <property type="project" value="InterPro"/>
</dbReference>
<dbReference type="NCBIfam" id="NF009466">
    <property type="entry name" value="PRK12826.1-2"/>
    <property type="match status" value="1"/>
</dbReference>
<dbReference type="InterPro" id="IPR057326">
    <property type="entry name" value="KR_dom"/>
</dbReference>
<dbReference type="InterPro" id="IPR002347">
    <property type="entry name" value="SDR_fam"/>
</dbReference>
<evidence type="ECO:0000256" key="1">
    <source>
        <dbReference type="ARBA" id="ARBA00006484"/>
    </source>
</evidence>
<evidence type="ECO:0000259" key="9">
    <source>
        <dbReference type="SMART" id="SM00822"/>
    </source>
</evidence>
<evidence type="ECO:0000256" key="4">
    <source>
        <dbReference type="ARBA" id="ARBA00023002"/>
    </source>
</evidence>
<dbReference type="PANTHER" id="PTHR42879">
    <property type="entry name" value="3-OXOACYL-(ACYL-CARRIER-PROTEIN) REDUCTASE"/>
    <property type="match status" value="1"/>
</dbReference>
<evidence type="ECO:0000256" key="5">
    <source>
        <dbReference type="ARBA" id="ARBA00048508"/>
    </source>
</evidence>
<evidence type="ECO:0000256" key="8">
    <source>
        <dbReference type="RuleBase" id="RU000363"/>
    </source>
</evidence>
<gene>
    <name evidence="10" type="ORF">RMAR0315_LOCUS13560</name>
</gene>
<dbReference type="SUPFAM" id="SSF51735">
    <property type="entry name" value="NAD(P)-binding Rossmann-fold domains"/>
    <property type="match status" value="1"/>
</dbReference>
<dbReference type="AlphaFoldDB" id="A0A7S0BVC7"/>
<feature type="binding site" evidence="7">
    <location>
        <begin position="181"/>
        <end position="185"/>
    </location>
    <ligand>
        <name>NADP(+)</name>
        <dbReference type="ChEBI" id="CHEBI:58349"/>
    </ligand>
</feature>
<protein>
    <recommendedName>
        <fullName evidence="2">3-oxoacyl-[acyl-carrier-protein] reductase</fullName>
        <ecNumber evidence="2">1.1.1.100</ecNumber>
    </recommendedName>
</protein>
<name>A0A7S0BVC7_9RHOD</name>
<sequence length="273" mass="28195">MGIGFVGGSVAFGRTRPGVARRCLVSMRSEGKVAIVTGASRGIGKAIAEALGAEGCSVVVNYARSAEAAEKVVETIKASGGQALAVKGDVSQSEDVDALFKATVEEFGTVDILVNNAGITRDTLVMRMKKTQWQEVIDLNLTGVYLCLQEAVKIMMKKKTGRIVNISSVVGKIGNPGQVNYASAKAGVIGMTMATAKEVGSRGITVNAVAPGFIESDMTEDLPLDEIKKAIPLTRLGTPEEVAGLVKYLATDPSAAYITGSAVSIDGGIGIGA</sequence>
<feature type="domain" description="Ketoreductase" evidence="9">
    <location>
        <begin position="32"/>
        <end position="212"/>
    </location>
</feature>
<comment type="similarity">
    <text evidence="1 8">Belongs to the short-chain dehydrogenases/reductases (SDR) family.</text>
</comment>
<dbReference type="InterPro" id="IPR020904">
    <property type="entry name" value="Sc_DH/Rdtase_CS"/>
</dbReference>
<evidence type="ECO:0000256" key="6">
    <source>
        <dbReference type="PIRSR" id="PIRSR611284-1"/>
    </source>
</evidence>
<dbReference type="GO" id="GO:0004316">
    <property type="term" value="F:3-oxoacyl-[acyl-carrier-protein] reductase (NADPH) activity"/>
    <property type="evidence" value="ECO:0007669"/>
    <property type="project" value="UniProtKB-EC"/>
</dbReference>
<evidence type="ECO:0000256" key="3">
    <source>
        <dbReference type="ARBA" id="ARBA00022857"/>
    </source>
</evidence>
<dbReference type="Gene3D" id="3.40.50.720">
    <property type="entry name" value="NAD(P)-binding Rossmann-like Domain"/>
    <property type="match status" value="1"/>
</dbReference>
<proteinExistence type="inferred from homology"/>
<comment type="catalytic activity">
    <reaction evidence="5">
        <text>a (3R)-hydroxyacyl-[ACP] + NADP(+) = a 3-oxoacyl-[ACP] + NADPH + H(+)</text>
        <dbReference type="Rhea" id="RHEA:17397"/>
        <dbReference type="Rhea" id="RHEA-COMP:9916"/>
        <dbReference type="Rhea" id="RHEA-COMP:9945"/>
        <dbReference type="ChEBI" id="CHEBI:15378"/>
        <dbReference type="ChEBI" id="CHEBI:57783"/>
        <dbReference type="ChEBI" id="CHEBI:58349"/>
        <dbReference type="ChEBI" id="CHEBI:78776"/>
        <dbReference type="ChEBI" id="CHEBI:78827"/>
        <dbReference type="EC" id="1.1.1.100"/>
    </reaction>
</comment>
<dbReference type="NCBIfam" id="TIGR01830">
    <property type="entry name" value="3oxo_ACP_reduc"/>
    <property type="match status" value="1"/>
</dbReference>
<dbReference type="CDD" id="cd05333">
    <property type="entry name" value="BKR_SDR_c"/>
    <property type="match status" value="1"/>
</dbReference>
<dbReference type="NCBIfam" id="NF005559">
    <property type="entry name" value="PRK07231.1"/>
    <property type="match status" value="1"/>
</dbReference>
<evidence type="ECO:0000256" key="7">
    <source>
        <dbReference type="PIRSR" id="PIRSR611284-2"/>
    </source>
</evidence>
<feature type="active site" description="Proton acceptor" evidence="6">
    <location>
        <position position="181"/>
    </location>
</feature>
<dbReference type="EC" id="1.1.1.100" evidence="2"/>
<dbReference type="SMART" id="SM00822">
    <property type="entry name" value="PKS_KR"/>
    <property type="match status" value="1"/>
</dbReference>
<accession>A0A7S0BVC7</accession>
<dbReference type="PROSITE" id="PS00061">
    <property type="entry name" value="ADH_SHORT"/>
    <property type="match status" value="1"/>
</dbReference>
<dbReference type="InterPro" id="IPR050259">
    <property type="entry name" value="SDR"/>
</dbReference>
<feature type="binding site" evidence="7">
    <location>
        <position position="116"/>
    </location>
    <ligand>
        <name>NADP(+)</name>
        <dbReference type="ChEBI" id="CHEBI:58349"/>
    </ligand>
</feature>
<reference evidence="10" key="1">
    <citation type="submission" date="2021-01" db="EMBL/GenBank/DDBJ databases">
        <authorList>
            <person name="Corre E."/>
            <person name="Pelletier E."/>
            <person name="Niang G."/>
            <person name="Scheremetjew M."/>
            <person name="Finn R."/>
            <person name="Kale V."/>
            <person name="Holt S."/>
            <person name="Cochrane G."/>
            <person name="Meng A."/>
            <person name="Brown T."/>
            <person name="Cohen L."/>
        </authorList>
    </citation>
    <scope>NUCLEOTIDE SEQUENCE</scope>
    <source>
        <strain evidence="10">UTEX LB 2760</strain>
    </source>
</reference>
<dbReference type="GO" id="GO:0006633">
    <property type="term" value="P:fatty acid biosynthetic process"/>
    <property type="evidence" value="ECO:0007669"/>
    <property type="project" value="InterPro"/>
</dbReference>
<organism evidence="10">
    <name type="scientific">Rhodosorus marinus</name>
    <dbReference type="NCBI Taxonomy" id="101924"/>
    <lineage>
        <taxon>Eukaryota</taxon>
        <taxon>Rhodophyta</taxon>
        <taxon>Stylonematophyceae</taxon>
        <taxon>Stylonematales</taxon>
        <taxon>Stylonemataceae</taxon>
        <taxon>Rhodosorus</taxon>
    </lineage>
</organism>
<dbReference type="FunFam" id="3.40.50.720:FF:000115">
    <property type="entry name" value="3-oxoacyl-[acyl-carrier-protein] reductase FabG"/>
    <property type="match status" value="1"/>
</dbReference>
<evidence type="ECO:0000313" key="10">
    <source>
        <dbReference type="EMBL" id="CAD8403551.1"/>
    </source>
</evidence>
<dbReference type="PRINTS" id="PR00081">
    <property type="entry name" value="GDHRDH"/>
</dbReference>
<dbReference type="PRINTS" id="PR00080">
    <property type="entry name" value="SDRFAMILY"/>
</dbReference>
<keyword evidence="3 7" id="KW-0521">NADP</keyword>
<keyword evidence="4" id="KW-0560">Oxidoreductase</keyword>
<feature type="binding site" evidence="7">
    <location>
        <position position="214"/>
    </location>
    <ligand>
        <name>NADP(+)</name>
        <dbReference type="ChEBI" id="CHEBI:58349"/>
    </ligand>
</feature>
<evidence type="ECO:0000256" key="2">
    <source>
        <dbReference type="ARBA" id="ARBA00012948"/>
    </source>
</evidence>
<dbReference type="PANTHER" id="PTHR42879:SF2">
    <property type="entry name" value="3-OXOACYL-[ACYL-CARRIER-PROTEIN] REDUCTASE FABG"/>
    <property type="match status" value="1"/>
</dbReference>
<dbReference type="InterPro" id="IPR036291">
    <property type="entry name" value="NAD(P)-bd_dom_sf"/>
</dbReference>